<evidence type="ECO:0000259" key="9">
    <source>
        <dbReference type="PROSITE" id="PS50104"/>
    </source>
</evidence>
<dbReference type="InterPro" id="IPR044974">
    <property type="entry name" value="Disease_R_plants"/>
</dbReference>
<reference evidence="10 11" key="1">
    <citation type="journal article" date="2023" name="G3 (Bethesda)">
        <title>A haplotype-resolved chromosome-scale genome for Quercus rubra L. provides insights into the genetics of adaptive traits for red oak species.</title>
        <authorList>
            <person name="Kapoor B."/>
            <person name="Jenkins J."/>
            <person name="Schmutz J."/>
            <person name="Zhebentyayeva T."/>
            <person name="Kuelheim C."/>
            <person name="Coggeshall M."/>
            <person name="Heim C."/>
            <person name="Lasky J.R."/>
            <person name="Leites L."/>
            <person name="Islam-Faridi N."/>
            <person name="Romero-Severson J."/>
            <person name="DeLeo V.L."/>
            <person name="Lucas S.M."/>
            <person name="Lazic D."/>
            <person name="Gailing O."/>
            <person name="Carlson J."/>
            <person name="Staton M."/>
        </authorList>
    </citation>
    <scope>NUCLEOTIDE SEQUENCE [LARGE SCALE GENOMIC DNA]</scope>
    <source>
        <strain evidence="10">Pseudo-F2</strain>
    </source>
</reference>
<organism evidence="10 11">
    <name type="scientific">Quercus rubra</name>
    <name type="common">Northern red oak</name>
    <name type="synonym">Quercus borealis</name>
    <dbReference type="NCBI Taxonomy" id="3512"/>
    <lineage>
        <taxon>Eukaryota</taxon>
        <taxon>Viridiplantae</taxon>
        <taxon>Streptophyta</taxon>
        <taxon>Embryophyta</taxon>
        <taxon>Tracheophyta</taxon>
        <taxon>Spermatophyta</taxon>
        <taxon>Magnoliopsida</taxon>
        <taxon>eudicotyledons</taxon>
        <taxon>Gunneridae</taxon>
        <taxon>Pentapetalae</taxon>
        <taxon>rosids</taxon>
        <taxon>fabids</taxon>
        <taxon>Fagales</taxon>
        <taxon>Fagaceae</taxon>
        <taxon>Quercus</taxon>
    </lineage>
</organism>
<evidence type="ECO:0000256" key="3">
    <source>
        <dbReference type="ARBA" id="ARBA00022737"/>
    </source>
</evidence>
<evidence type="ECO:0000256" key="7">
    <source>
        <dbReference type="ARBA" id="ARBA00047304"/>
    </source>
</evidence>
<evidence type="ECO:0000256" key="8">
    <source>
        <dbReference type="SAM" id="MobiDB-lite"/>
    </source>
</evidence>
<dbReference type="InterPro" id="IPR032675">
    <property type="entry name" value="LRR_dom_sf"/>
</dbReference>
<dbReference type="InterPro" id="IPR027417">
    <property type="entry name" value="P-loop_NTPase"/>
</dbReference>
<accession>A0AAN7EXI3</accession>
<evidence type="ECO:0000256" key="2">
    <source>
        <dbReference type="ARBA" id="ARBA00022614"/>
    </source>
</evidence>
<dbReference type="SUPFAM" id="SSF52200">
    <property type="entry name" value="Toll/Interleukin receptor TIR domain"/>
    <property type="match status" value="1"/>
</dbReference>
<dbReference type="Pfam" id="PF23286">
    <property type="entry name" value="LRR_13"/>
    <property type="match status" value="1"/>
</dbReference>
<keyword evidence="3" id="KW-0677">Repeat</keyword>
<dbReference type="GO" id="GO:0006952">
    <property type="term" value="P:defense response"/>
    <property type="evidence" value="ECO:0007669"/>
    <property type="project" value="InterPro"/>
</dbReference>
<protein>
    <recommendedName>
        <fullName evidence="1">ADP-ribosyl cyclase/cyclic ADP-ribose hydrolase</fullName>
        <ecNumber evidence="1">3.2.2.6</ecNumber>
    </recommendedName>
</protein>
<dbReference type="InterPro" id="IPR035897">
    <property type="entry name" value="Toll_tir_struct_dom_sf"/>
</dbReference>
<dbReference type="Gene3D" id="3.80.10.10">
    <property type="entry name" value="Ribonuclease Inhibitor"/>
    <property type="match status" value="2"/>
</dbReference>
<dbReference type="Pfam" id="PF20160">
    <property type="entry name" value="C-JID"/>
    <property type="match status" value="1"/>
</dbReference>
<keyword evidence="6" id="KW-0520">NAD</keyword>
<feature type="domain" description="TIR" evidence="9">
    <location>
        <begin position="26"/>
        <end position="192"/>
    </location>
</feature>
<dbReference type="PANTHER" id="PTHR11017">
    <property type="entry name" value="LEUCINE-RICH REPEAT-CONTAINING PROTEIN"/>
    <property type="match status" value="1"/>
</dbReference>
<dbReference type="AlphaFoldDB" id="A0AAN7EXI3"/>
<dbReference type="GO" id="GO:0007165">
    <property type="term" value="P:signal transduction"/>
    <property type="evidence" value="ECO:0007669"/>
    <property type="project" value="InterPro"/>
</dbReference>
<keyword evidence="2" id="KW-0433">Leucine-rich repeat</keyword>
<feature type="compositionally biased region" description="Basic and acidic residues" evidence="8">
    <location>
        <begin position="1191"/>
        <end position="1213"/>
    </location>
</feature>
<dbReference type="Proteomes" id="UP001324115">
    <property type="component" value="Unassembled WGS sequence"/>
</dbReference>
<dbReference type="SUPFAM" id="SSF52540">
    <property type="entry name" value="P-loop containing nucleoside triphosphate hydrolases"/>
    <property type="match status" value="1"/>
</dbReference>
<keyword evidence="11" id="KW-1185">Reference proteome</keyword>
<evidence type="ECO:0000256" key="5">
    <source>
        <dbReference type="ARBA" id="ARBA00022821"/>
    </source>
</evidence>
<dbReference type="PANTHER" id="PTHR11017:SF559">
    <property type="entry name" value="DISEASE RESISTANCE PROTEIN CHL1"/>
    <property type="match status" value="1"/>
</dbReference>
<evidence type="ECO:0000256" key="6">
    <source>
        <dbReference type="ARBA" id="ARBA00023027"/>
    </source>
</evidence>
<dbReference type="Pfam" id="PF00931">
    <property type="entry name" value="NB-ARC"/>
    <property type="match status" value="1"/>
</dbReference>
<dbReference type="InterPro" id="IPR058192">
    <property type="entry name" value="WHD_ROQ1-like"/>
</dbReference>
<gene>
    <name evidence="10" type="ORF">RGQ29_024677</name>
</gene>
<dbReference type="PROSITE" id="PS50104">
    <property type="entry name" value="TIR"/>
    <property type="match status" value="1"/>
</dbReference>
<name>A0AAN7EXI3_QUERU</name>
<dbReference type="PRINTS" id="PR00364">
    <property type="entry name" value="DISEASERSIST"/>
</dbReference>
<feature type="region of interest" description="Disordered" evidence="8">
    <location>
        <begin position="1170"/>
        <end position="1214"/>
    </location>
</feature>
<dbReference type="FunFam" id="3.40.50.10140:FF:000007">
    <property type="entry name" value="Disease resistance protein (TIR-NBS-LRR class)"/>
    <property type="match status" value="1"/>
</dbReference>
<evidence type="ECO:0000256" key="4">
    <source>
        <dbReference type="ARBA" id="ARBA00022801"/>
    </source>
</evidence>
<keyword evidence="4" id="KW-0378">Hydrolase</keyword>
<dbReference type="Gene3D" id="3.40.50.10140">
    <property type="entry name" value="Toll/interleukin-1 receptor homology (TIR) domain"/>
    <property type="match status" value="1"/>
</dbReference>
<keyword evidence="5" id="KW-0611">Plant defense</keyword>
<dbReference type="SMART" id="SM00255">
    <property type="entry name" value="TIR"/>
    <property type="match status" value="1"/>
</dbReference>
<comment type="catalytic activity">
    <reaction evidence="7">
        <text>NAD(+) + H2O = ADP-D-ribose + nicotinamide + H(+)</text>
        <dbReference type="Rhea" id="RHEA:16301"/>
        <dbReference type="ChEBI" id="CHEBI:15377"/>
        <dbReference type="ChEBI" id="CHEBI:15378"/>
        <dbReference type="ChEBI" id="CHEBI:17154"/>
        <dbReference type="ChEBI" id="CHEBI:57540"/>
        <dbReference type="ChEBI" id="CHEBI:57967"/>
        <dbReference type="EC" id="3.2.2.6"/>
    </reaction>
    <physiologicalReaction direction="left-to-right" evidence="7">
        <dbReference type="Rhea" id="RHEA:16302"/>
    </physiologicalReaction>
</comment>
<dbReference type="EC" id="3.2.2.6" evidence="1"/>
<sequence>MATQATSSSPSSTSSSASSFSSCPQWKYHVFLSFCGVDTRKNFTDHLYTALKQKGIITFRDDEKLERGKYISQELLKAIEESKYAIIVLSTNYASSRWCLIELAKVVKCKKETGVTVLPVFYHVDPSDVRNQNGILAEAFAKHEKDTRINTEDVQAWKAALKDVGEISGWHLHDRHESIIIQKIIGRIFSELYHKLPCVSEDLVGMDSCVEEMLDSYIGEGLGGVRFVGICGMGGMGKTTLAHEIYRRISGNFEARSFIANIREETKNKGLVSLQKQLLSKILMESEINIWDVCEGINVIRNTLCNKNVFIILDDVDGDGQLEALAGKHDWFGPGSRIIATSRDSHLLIRCGVDYIYTAKELNNDDALQLFSWKAFHKPHPEENYVNLSKGFLNYAKGLPLALKVLGSSLFAKKLKEWESALYKLKKEPNRNILDILQISFDGLTNSEKGLFLDIACFFKGENKDCIRDILESFCYSLDYDIGVLMDKSLITIDEHGTLWMHDLLQDTGQEIVRRESPKEPGERSRLWIYDDVIHVLKNNSGTKVVEGIMLNIPIQKVEHLMAEAFSKMKNLRLLKISSEKLPKDFINGTMQLPEDLIRGKVQLPQGLSYLSNELSLLEWHGYHLKCLPTNFQLNKLVELRMHCSGIKQLWNGNLNLDKLRLIDLSDSQNLIEMPDFSGAPKLKQLIFRHCTRLYKIHASLGDLKQLIRLDLNGCKCLESLPQKISLEALEIFDLGGCSRLKKFPKIVGNMSCLSKLCLSETAIKDLPLSVEHLTGLIELDLRDCKSLSSLSNACCCLMSLKILTLFGCSKLDELPENLGNIEGLEELDLSGTAITGLPLSIVHLKNLKILSLRGCVGLSSKSFNKHLSFPLMQRKRSPDPMGMLECCLQGLWSLTQLNLSYCNIRMITDVLGSLSSLKELNLIGNNFICLPESIIQLSNLEGLYLGNCTQLQTLPKLPLNLYLIDATGCTSLETFSSSPEYDFWPNKICLFNCFKLIDNQGKGNPLSTILRHYIIKTCCNPDRLRFLTIPESEIPNWFRHQKVGTSVNLQVPSHLLLSGKFMGIAVCAVYIFSQQIYRHWLCCYVKANRDHAFRGLWHDLLDEFGNIELYHLWLEYFPYKDLEHHWKKELDANEFTQIEVTFKTCGPGLEVTKCGARLIFEQDIEDLKQTKPGSSSCTINPYYEDDDLGDSEKDTKIKESRDDEPPHLKWTEHPNLIENWIGNSCIQGQGDSDCE</sequence>
<comment type="caution">
    <text evidence="10">The sequence shown here is derived from an EMBL/GenBank/DDBJ whole genome shotgun (WGS) entry which is preliminary data.</text>
</comment>
<dbReference type="EMBL" id="JAXUIC010000007">
    <property type="protein sequence ID" value="KAK4581104.1"/>
    <property type="molecule type" value="Genomic_DNA"/>
</dbReference>
<dbReference type="InterPro" id="IPR045344">
    <property type="entry name" value="C-JID"/>
</dbReference>
<dbReference type="GO" id="GO:0043531">
    <property type="term" value="F:ADP binding"/>
    <property type="evidence" value="ECO:0007669"/>
    <property type="project" value="InterPro"/>
</dbReference>
<dbReference type="Gene3D" id="1.10.8.430">
    <property type="entry name" value="Helical domain of apoptotic protease-activating factors"/>
    <property type="match status" value="1"/>
</dbReference>
<dbReference type="SUPFAM" id="SSF52058">
    <property type="entry name" value="L domain-like"/>
    <property type="match status" value="2"/>
</dbReference>
<evidence type="ECO:0000256" key="1">
    <source>
        <dbReference type="ARBA" id="ARBA00011982"/>
    </source>
</evidence>
<dbReference type="InterPro" id="IPR042197">
    <property type="entry name" value="Apaf_helical"/>
</dbReference>
<dbReference type="InterPro" id="IPR002182">
    <property type="entry name" value="NB-ARC"/>
</dbReference>
<dbReference type="Pfam" id="PF23282">
    <property type="entry name" value="WHD_ROQ1"/>
    <property type="match status" value="1"/>
</dbReference>
<evidence type="ECO:0000313" key="11">
    <source>
        <dbReference type="Proteomes" id="UP001324115"/>
    </source>
</evidence>
<dbReference type="InterPro" id="IPR000157">
    <property type="entry name" value="TIR_dom"/>
</dbReference>
<evidence type="ECO:0000313" key="10">
    <source>
        <dbReference type="EMBL" id="KAK4581104.1"/>
    </source>
</evidence>
<dbReference type="InterPro" id="IPR058546">
    <property type="entry name" value="RPS4B/Roq1-like_LRR"/>
</dbReference>
<proteinExistence type="predicted"/>
<dbReference type="GO" id="GO:0061809">
    <property type="term" value="F:NAD+ nucleosidase activity, cyclic ADP-ribose generating"/>
    <property type="evidence" value="ECO:0007669"/>
    <property type="project" value="UniProtKB-EC"/>
</dbReference>
<dbReference type="Pfam" id="PF01582">
    <property type="entry name" value="TIR"/>
    <property type="match status" value="1"/>
</dbReference>
<dbReference type="Gene3D" id="3.40.50.300">
    <property type="entry name" value="P-loop containing nucleotide triphosphate hydrolases"/>
    <property type="match status" value="1"/>
</dbReference>